<evidence type="ECO:0000256" key="15">
    <source>
        <dbReference type="ARBA" id="ARBA00023303"/>
    </source>
</evidence>
<comment type="subcellular location">
    <subcellularLocation>
        <location evidence="1">Membrane</location>
        <topology evidence="1">Single-pass type I membrane protein</topology>
    </subcellularLocation>
</comment>
<keyword evidence="18" id="KW-1185">Reference proteome</keyword>
<evidence type="ECO:0000256" key="3">
    <source>
        <dbReference type="ARBA" id="ARBA00022568"/>
    </source>
</evidence>
<dbReference type="Gene3D" id="3.40.50.410">
    <property type="entry name" value="von Willebrand factor, type A domain"/>
    <property type="match status" value="1"/>
</dbReference>
<keyword evidence="6" id="KW-0479">Metal-binding</keyword>
<evidence type="ECO:0000256" key="4">
    <source>
        <dbReference type="ARBA" id="ARBA00022673"/>
    </source>
</evidence>
<dbReference type="Pfam" id="PF00092">
    <property type="entry name" value="VWA"/>
    <property type="match status" value="1"/>
</dbReference>
<evidence type="ECO:0000256" key="7">
    <source>
        <dbReference type="ARBA" id="ARBA00022729"/>
    </source>
</evidence>
<dbReference type="Proteomes" id="UP001153737">
    <property type="component" value="Chromosome 6"/>
</dbReference>
<evidence type="ECO:0000313" key="18">
    <source>
        <dbReference type="Proteomes" id="UP001153737"/>
    </source>
</evidence>
<keyword evidence="13" id="KW-1015">Disulfide bond</keyword>
<protein>
    <recommendedName>
        <fullName evidence="16">VWFA domain-containing protein</fullName>
    </recommendedName>
</protein>
<dbReference type="PANTHER" id="PTHR10166:SF63">
    <property type="entry name" value="STRAIGHTJACKET, ISOFORM C"/>
    <property type="match status" value="1"/>
</dbReference>
<keyword evidence="3" id="KW-0109">Calcium transport</keyword>
<dbReference type="SUPFAM" id="SSF53300">
    <property type="entry name" value="vWA-like"/>
    <property type="match status" value="1"/>
</dbReference>
<evidence type="ECO:0000256" key="13">
    <source>
        <dbReference type="ARBA" id="ARBA00023157"/>
    </source>
</evidence>
<dbReference type="OrthoDB" id="10054666at2759"/>
<dbReference type="InterPro" id="IPR002035">
    <property type="entry name" value="VWF_A"/>
</dbReference>
<keyword evidence="7" id="KW-0732">Signal</keyword>
<dbReference type="InterPro" id="IPR013608">
    <property type="entry name" value="VWA_N"/>
</dbReference>
<evidence type="ECO:0000256" key="12">
    <source>
        <dbReference type="ARBA" id="ARBA00023136"/>
    </source>
</evidence>
<keyword evidence="14" id="KW-0325">Glycoprotein</keyword>
<dbReference type="GO" id="GO:0005245">
    <property type="term" value="F:voltage-gated calcium channel activity"/>
    <property type="evidence" value="ECO:0007669"/>
    <property type="project" value="TreeGrafter"/>
</dbReference>
<evidence type="ECO:0000313" key="17">
    <source>
        <dbReference type="EMBL" id="CAH1173790.1"/>
    </source>
</evidence>
<gene>
    <name evidence="17" type="ORF">PHAECO_LOCUS9953</name>
</gene>
<keyword evidence="8" id="KW-0106">Calcium</keyword>
<dbReference type="EMBL" id="OU896712">
    <property type="protein sequence ID" value="CAH1173790.1"/>
    <property type="molecule type" value="Genomic_DNA"/>
</dbReference>
<dbReference type="PANTHER" id="PTHR10166">
    <property type="entry name" value="VOLTAGE-DEPENDENT CALCIUM CHANNEL SUBUNIT ALPHA-2/DELTA-RELATED"/>
    <property type="match status" value="1"/>
</dbReference>
<dbReference type="GO" id="GO:0046872">
    <property type="term" value="F:metal ion binding"/>
    <property type="evidence" value="ECO:0007669"/>
    <property type="project" value="UniProtKB-KW"/>
</dbReference>
<evidence type="ECO:0000256" key="9">
    <source>
        <dbReference type="ARBA" id="ARBA00022882"/>
    </source>
</evidence>
<reference evidence="17" key="2">
    <citation type="submission" date="2022-10" db="EMBL/GenBank/DDBJ databases">
        <authorList>
            <consortium name="ENA_rothamsted_submissions"/>
            <consortium name="culmorum"/>
            <person name="King R."/>
        </authorList>
    </citation>
    <scope>NUCLEOTIDE SEQUENCE</scope>
</reference>
<dbReference type="GO" id="GO:0005891">
    <property type="term" value="C:voltage-gated calcium channel complex"/>
    <property type="evidence" value="ECO:0007669"/>
    <property type="project" value="TreeGrafter"/>
</dbReference>
<dbReference type="Gene3D" id="3.30.450.20">
    <property type="entry name" value="PAS domain"/>
    <property type="match status" value="1"/>
</dbReference>
<name>A0A9P0DS86_PHACE</name>
<accession>A0A9P0DS86</accession>
<dbReference type="SMART" id="SM00327">
    <property type="entry name" value="VWA"/>
    <property type="match status" value="1"/>
</dbReference>
<keyword evidence="4" id="KW-0107">Calcium channel</keyword>
<sequence length="1237" mass="146424">MKLANRTDKNIVIFLLIVVLSGICVGKLNDKKWERKEEVKRLVKMWSTKIGDTLTDLSERMTRDVKMHQSFKVLEEKLVKEDAADLIGDVAWDIKLMMESKEHAVLKIADYAEFTNYHRDPKPIFFNSSYFYYNADNLTNTNWTQEREQEVIDDILTNECHWTCEQPRYTNLTNNMFASYKRREKLLEQRRNERTRACNCEHLPEKDGPPLSYLHLPLKYNPKFGEEVNPLISIAKLAINVYQREQGVLEGLRWSEALDLVFKENHANDSSLTWQYFASPRGFMRHYPAVKWSDEQYDKTYDFRTRTWYTEALTSPKDVIILLDRSGSTKGKRRIVATQIVNQILDTLNDNDFVNIYTFTNTTEPLVQCFNDTLFQANEENLRLLREQLPVYEEEFAADLNLGMEKAFDILENFRTTRRSAKCNQAIMLITEGIDYEYNKELFRIRNWNKDFPVRIFTYQLGHDDNDAKEMEWIACSNMGYWGNMTEMGDIREKMLQYLNVMSRPINMSEKKNRKFIWSYLHVDLADRRLSNWLWKKFEGIRQREVLIDHIKRDFYRQQKNFTSSDHVLLKSTHGYQKYQKEWKFKYMTTVSLPVYDRRHDQYELLGVAGIDVPLHLFKDLIPFERLGVNGYAFIVTNNGFVLFHPDHRPEFQNILKPTFNRVDICEVEILNDENEPRVFNELIVKFRDRLVNQNQSIPVTLNVKYPLNDNKRVMLTNRHYYFAPVGPFTLGVVLPDKYGFDIIDKSKIELPTVESTSYLLASSFWKVHPDWIYCRKCKGATPEDKIRDAFSRNEKSKLLKSLFFDMEVTKWFDDKSGIGNGEKKYISDYQVHQVFMATYSGLTRWRMFEDQESIHEEEVDSFEKWNNKAIDEDWYRRAVELNFENEDMFIYSVPFETSGYENNTMITSTKAIFVSNGELRSPVAVIGLQFNHREMYEIYNEITKECGEKKCRLTCNNKLECYILDNNAYIVLSDEPEFIGRYIGDIRPDILNDLVEDGVFIATRMFDYQGNCQKKPPEKEPEEIRVKKRKEKLAKREKELMRQKKETTASSNASPRLNLILDHLLALKNWIVKIFFLFFGQAMADDTRYYSNKDEMIAFNKLEIVKTVPTPCDTEHYLFNLNQNLSFPFIPFRKGNKFDCSWPYAIEKIPKTNLLFLAANSDEGDACKDRDGGTKYFIEPKEIVYNIPTVENITLPCYIARTNNYTRRMYMDCHNRIKKEDQLNSRSRYYCGHTWD</sequence>
<keyword evidence="5" id="KW-0812">Transmembrane</keyword>
<evidence type="ECO:0000256" key="8">
    <source>
        <dbReference type="ARBA" id="ARBA00022837"/>
    </source>
</evidence>
<reference evidence="17" key="1">
    <citation type="submission" date="2022-01" db="EMBL/GenBank/DDBJ databases">
        <authorList>
            <person name="King R."/>
        </authorList>
    </citation>
    <scope>NUCLEOTIDE SEQUENCE</scope>
</reference>
<keyword evidence="11" id="KW-0406">Ion transport</keyword>
<dbReference type="InterPro" id="IPR051173">
    <property type="entry name" value="Ca_channel_alpha-2/delta"/>
</dbReference>
<keyword evidence="12" id="KW-0472">Membrane</keyword>
<evidence type="ECO:0000256" key="1">
    <source>
        <dbReference type="ARBA" id="ARBA00004479"/>
    </source>
</evidence>
<keyword evidence="9" id="KW-0851">Voltage-gated channel</keyword>
<evidence type="ECO:0000256" key="2">
    <source>
        <dbReference type="ARBA" id="ARBA00022448"/>
    </source>
</evidence>
<dbReference type="CDD" id="cd18774">
    <property type="entry name" value="PDC2_HK_sensor"/>
    <property type="match status" value="1"/>
</dbReference>
<dbReference type="InterPro" id="IPR036465">
    <property type="entry name" value="vWFA_dom_sf"/>
</dbReference>
<keyword evidence="2" id="KW-0813">Transport</keyword>
<organism evidence="17 18">
    <name type="scientific">Phaedon cochleariae</name>
    <name type="common">Mustard beetle</name>
    <dbReference type="NCBI Taxonomy" id="80249"/>
    <lineage>
        <taxon>Eukaryota</taxon>
        <taxon>Metazoa</taxon>
        <taxon>Ecdysozoa</taxon>
        <taxon>Arthropoda</taxon>
        <taxon>Hexapoda</taxon>
        <taxon>Insecta</taxon>
        <taxon>Pterygota</taxon>
        <taxon>Neoptera</taxon>
        <taxon>Endopterygota</taxon>
        <taxon>Coleoptera</taxon>
        <taxon>Polyphaga</taxon>
        <taxon>Cucujiformia</taxon>
        <taxon>Chrysomeloidea</taxon>
        <taxon>Chrysomelidae</taxon>
        <taxon>Chrysomelinae</taxon>
        <taxon>Chrysomelini</taxon>
        <taxon>Phaedon</taxon>
    </lineage>
</organism>
<dbReference type="Pfam" id="PF08399">
    <property type="entry name" value="VWA_N"/>
    <property type="match status" value="1"/>
</dbReference>
<evidence type="ECO:0000256" key="11">
    <source>
        <dbReference type="ARBA" id="ARBA00023065"/>
    </source>
</evidence>
<proteinExistence type="predicted"/>
<evidence type="ECO:0000259" key="16">
    <source>
        <dbReference type="SMART" id="SM00327"/>
    </source>
</evidence>
<dbReference type="InterPro" id="IPR013680">
    <property type="entry name" value="VDCC_a2/dsu"/>
</dbReference>
<feature type="domain" description="VWFA" evidence="16">
    <location>
        <begin position="316"/>
        <end position="500"/>
    </location>
</feature>
<keyword evidence="15" id="KW-0407">Ion channel</keyword>
<evidence type="ECO:0000256" key="10">
    <source>
        <dbReference type="ARBA" id="ARBA00022989"/>
    </source>
</evidence>
<dbReference type="AlphaFoldDB" id="A0A9P0DS86"/>
<dbReference type="Pfam" id="PF08473">
    <property type="entry name" value="VGCC_alpha2"/>
    <property type="match status" value="1"/>
</dbReference>
<evidence type="ECO:0000256" key="14">
    <source>
        <dbReference type="ARBA" id="ARBA00023180"/>
    </source>
</evidence>
<evidence type="ECO:0000256" key="5">
    <source>
        <dbReference type="ARBA" id="ARBA00022692"/>
    </source>
</evidence>
<evidence type="ECO:0000256" key="6">
    <source>
        <dbReference type="ARBA" id="ARBA00022723"/>
    </source>
</evidence>
<keyword evidence="10" id="KW-1133">Transmembrane helix</keyword>